<dbReference type="GO" id="GO:0140359">
    <property type="term" value="F:ABC-type transporter activity"/>
    <property type="evidence" value="ECO:0007669"/>
    <property type="project" value="InterPro"/>
</dbReference>
<dbReference type="OrthoDB" id="1068411at2"/>
<dbReference type="GO" id="GO:0005886">
    <property type="term" value="C:plasma membrane"/>
    <property type="evidence" value="ECO:0007669"/>
    <property type="project" value="UniProtKB-SubCell"/>
</dbReference>
<evidence type="ECO:0000313" key="2">
    <source>
        <dbReference type="Proteomes" id="UP000199705"/>
    </source>
</evidence>
<reference evidence="2" key="1">
    <citation type="submission" date="2016-10" db="EMBL/GenBank/DDBJ databases">
        <authorList>
            <person name="Varghese N."/>
            <person name="Submissions S."/>
        </authorList>
    </citation>
    <scope>NUCLEOTIDE SEQUENCE [LARGE SCALE GENOMIC DNA]</scope>
    <source>
        <strain evidence="2">Gh-67</strain>
    </source>
</reference>
<accession>A0A1G7T677</accession>
<proteinExistence type="predicted"/>
<sequence length="255" mass="27935">MFKIAKYIILDIIRSKVLIAYTLLLATICTVIFLSDSDVIKGLVSITTIVMIIVPLVSIIYATTYYFNAAEFTELLVSQPIKRRDILLGEYLGISSSILGAFVLGVCLPVALFALSATGITLMVAGGLVTLSFTSLAFWASTKTRDKSKGIGLALMIWFYAAIIYDALVLLFLFTFSDYPLEKAMIVLTALNPVDLARIMILLKLDISALMGYTGALYRQFFGSGTGIAFSVSMLFIWSVLPVLLALKIFSKKDL</sequence>
<dbReference type="STRING" id="551996.SAMN05192573_10345"/>
<dbReference type="AlphaFoldDB" id="A0A1G7T677"/>
<evidence type="ECO:0000313" key="1">
    <source>
        <dbReference type="EMBL" id="SDG30796.1"/>
    </source>
</evidence>
<protein>
    <submittedName>
        <fullName evidence="1">Cu-processing system permease protein</fullName>
    </submittedName>
</protein>
<name>A0A1G7T677_9SPHI</name>
<dbReference type="Pfam" id="PF12679">
    <property type="entry name" value="ABC2_membrane_2"/>
    <property type="match status" value="1"/>
</dbReference>
<dbReference type="RefSeq" id="WP_090525226.1">
    <property type="nucleotide sequence ID" value="NZ_FNCG01000003.1"/>
</dbReference>
<dbReference type="EMBL" id="FNCG01000003">
    <property type="protein sequence ID" value="SDG30796.1"/>
    <property type="molecule type" value="Genomic_DNA"/>
</dbReference>
<gene>
    <name evidence="1" type="ORF">SAMN05192573_10345</name>
</gene>
<organism evidence="1 2">
    <name type="scientific">Mucilaginibacter gossypii</name>
    <dbReference type="NCBI Taxonomy" id="551996"/>
    <lineage>
        <taxon>Bacteria</taxon>
        <taxon>Pseudomonadati</taxon>
        <taxon>Bacteroidota</taxon>
        <taxon>Sphingobacteriia</taxon>
        <taxon>Sphingobacteriales</taxon>
        <taxon>Sphingobacteriaceae</taxon>
        <taxon>Mucilaginibacter</taxon>
    </lineage>
</organism>
<keyword evidence="2" id="KW-1185">Reference proteome</keyword>
<dbReference type="Proteomes" id="UP000199705">
    <property type="component" value="Unassembled WGS sequence"/>
</dbReference>